<dbReference type="InParanoid" id="A0A369JPV5"/>
<comment type="caution">
    <text evidence="2">The sequence shown here is derived from an EMBL/GenBank/DDBJ whole genome shotgun (WGS) entry which is preliminary data.</text>
</comment>
<sequence>MPPTRHISAPRSTVPTYDEKDEGNVPSSCILALASPTTITKLPGLSSRSSSGF</sequence>
<proteinExistence type="predicted"/>
<organism evidence="2 3">
    <name type="scientific">Hypsizygus marmoreus</name>
    <name type="common">White beech mushroom</name>
    <name type="synonym">Agaricus marmoreus</name>
    <dbReference type="NCBI Taxonomy" id="39966"/>
    <lineage>
        <taxon>Eukaryota</taxon>
        <taxon>Fungi</taxon>
        <taxon>Dikarya</taxon>
        <taxon>Basidiomycota</taxon>
        <taxon>Agaricomycotina</taxon>
        <taxon>Agaricomycetes</taxon>
        <taxon>Agaricomycetidae</taxon>
        <taxon>Agaricales</taxon>
        <taxon>Tricholomatineae</taxon>
        <taxon>Lyophyllaceae</taxon>
        <taxon>Hypsizygus</taxon>
    </lineage>
</organism>
<evidence type="ECO:0000313" key="2">
    <source>
        <dbReference type="EMBL" id="RDB22425.1"/>
    </source>
</evidence>
<reference evidence="2" key="1">
    <citation type="submission" date="2018-04" db="EMBL/GenBank/DDBJ databases">
        <title>Whole genome sequencing of Hypsizygus marmoreus.</title>
        <authorList>
            <person name="Choi I.-G."/>
            <person name="Min B."/>
            <person name="Kim J.-G."/>
            <person name="Kim S."/>
            <person name="Oh Y.-L."/>
            <person name="Kong W.-S."/>
            <person name="Park H."/>
            <person name="Jeong J."/>
            <person name="Song E.-S."/>
        </authorList>
    </citation>
    <scope>NUCLEOTIDE SEQUENCE [LARGE SCALE GENOMIC DNA]</scope>
    <source>
        <strain evidence="2">51987-8</strain>
    </source>
</reference>
<protein>
    <submittedName>
        <fullName evidence="2">Uncharacterized protein</fullName>
    </submittedName>
</protein>
<feature type="region of interest" description="Disordered" evidence="1">
    <location>
        <begin position="1"/>
        <end position="24"/>
    </location>
</feature>
<name>A0A369JPV5_HYPMA</name>
<evidence type="ECO:0000256" key="1">
    <source>
        <dbReference type="SAM" id="MobiDB-lite"/>
    </source>
</evidence>
<dbReference type="AlphaFoldDB" id="A0A369JPV5"/>
<dbReference type="EMBL" id="LUEZ02000050">
    <property type="protein sequence ID" value="RDB22425.1"/>
    <property type="molecule type" value="Genomic_DNA"/>
</dbReference>
<evidence type="ECO:0000313" key="3">
    <source>
        <dbReference type="Proteomes" id="UP000076154"/>
    </source>
</evidence>
<dbReference type="Proteomes" id="UP000076154">
    <property type="component" value="Unassembled WGS sequence"/>
</dbReference>
<keyword evidence="3" id="KW-1185">Reference proteome</keyword>
<gene>
    <name evidence="2" type="ORF">Hypma_010424</name>
</gene>
<accession>A0A369JPV5</accession>